<dbReference type="GO" id="GO:0070987">
    <property type="term" value="P:error-free translesion synthesis"/>
    <property type="evidence" value="ECO:0007669"/>
    <property type="project" value="TreeGrafter"/>
</dbReference>
<gene>
    <name evidence="2" type="primary">apaG</name>
    <name evidence="2" type="ORF">GYA55_07505</name>
</gene>
<dbReference type="PANTHER" id="PTHR14289:SF16">
    <property type="entry name" value="POLYMERASE DELTA-INTERACTING PROTEIN 2"/>
    <property type="match status" value="1"/>
</dbReference>
<dbReference type="Gene3D" id="2.60.40.1470">
    <property type="entry name" value="ApaG domain"/>
    <property type="match status" value="1"/>
</dbReference>
<protein>
    <submittedName>
        <fullName evidence="2">Co2+/Mg2+ efflux protein ApaG</fullName>
    </submittedName>
</protein>
<evidence type="ECO:0000313" key="2">
    <source>
        <dbReference type="EMBL" id="NMC63000.1"/>
    </source>
</evidence>
<reference evidence="2 3" key="1">
    <citation type="journal article" date="2020" name="Biotechnol. Biofuels">
        <title>New insights from the biogas microbiome by comprehensive genome-resolved metagenomics of nearly 1600 species originating from multiple anaerobic digesters.</title>
        <authorList>
            <person name="Campanaro S."/>
            <person name="Treu L."/>
            <person name="Rodriguez-R L.M."/>
            <person name="Kovalovszki A."/>
            <person name="Ziels R.M."/>
            <person name="Maus I."/>
            <person name="Zhu X."/>
            <person name="Kougias P.G."/>
            <person name="Basile A."/>
            <person name="Luo G."/>
            <person name="Schluter A."/>
            <person name="Konstantinidis K.T."/>
            <person name="Angelidaki I."/>
        </authorList>
    </citation>
    <scope>NUCLEOTIDE SEQUENCE [LARGE SCALE GENOMIC DNA]</scope>
    <source>
        <strain evidence="2">AS27yjCOA_65</strain>
    </source>
</reference>
<evidence type="ECO:0000313" key="3">
    <source>
        <dbReference type="Proteomes" id="UP000524246"/>
    </source>
</evidence>
<dbReference type="Proteomes" id="UP000524246">
    <property type="component" value="Unassembled WGS sequence"/>
</dbReference>
<comment type="caution">
    <text evidence="2">The sequence shown here is derived from an EMBL/GenBank/DDBJ whole genome shotgun (WGS) entry which is preliminary data.</text>
</comment>
<dbReference type="InterPro" id="IPR036767">
    <property type="entry name" value="ApaG_sf"/>
</dbReference>
<dbReference type="PANTHER" id="PTHR14289">
    <property type="entry name" value="F-BOX ONLY PROTEIN 3"/>
    <property type="match status" value="1"/>
</dbReference>
<proteinExistence type="predicted"/>
<dbReference type="NCBIfam" id="NF003967">
    <property type="entry name" value="PRK05461.1"/>
    <property type="match status" value="1"/>
</dbReference>
<name>A0A7X9ILH8_9DELT</name>
<dbReference type="PROSITE" id="PS51087">
    <property type="entry name" value="APAG"/>
    <property type="match status" value="1"/>
</dbReference>
<evidence type="ECO:0000259" key="1">
    <source>
        <dbReference type="PROSITE" id="PS51087"/>
    </source>
</evidence>
<sequence>MSEGLTEKLSHTPYTEVTNNIRVSVLPEHLEEASDISAGVYAFNYTIRLENLGTEIVQLLERHWVIYSGDFRLAEVVGPGVVGENPVLEPFSSFEYQSSAIIQHPYGSMHGSYTFRSQDGKFFQVVIPKFDLLYPVIYH</sequence>
<dbReference type="Pfam" id="PF04379">
    <property type="entry name" value="DUF525"/>
    <property type="match status" value="1"/>
</dbReference>
<dbReference type="InterPro" id="IPR007474">
    <property type="entry name" value="ApaG_domain"/>
</dbReference>
<dbReference type="AlphaFoldDB" id="A0A7X9ILH8"/>
<dbReference type="EMBL" id="JAAZON010000327">
    <property type="protein sequence ID" value="NMC63000.1"/>
    <property type="molecule type" value="Genomic_DNA"/>
</dbReference>
<accession>A0A7X9ILH8</accession>
<organism evidence="2 3">
    <name type="scientific">SAR324 cluster bacterium</name>
    <dbReference type="NCBI Taxonomy" id="2024889"/>
    <lineage>
        <taxon>Bacteria</taxon>
        <taxon>Deltaproteobacteria</taxon>
        <taxon>SAR324 cluster</taxon>
    </lineage>
</organism>
<feature type="domain" description="ApaG" evidence="1">
    <location>
        <begin position="15"/>
        <end position="139"/>
    </location>
</feature>
<dbReference type="SUPFAM" id="SSF110069">
    <property type="entry name" value="ApaG-like"/>
    <property type="match status" value="1"/>
</dbReference>